<protein>
    <recommendedName>
        <fullName evidence="4">Twin-arginine translocation signal domain-containing protein</fullName>
    </recommendedName>
</protein>
<keyword evidence="1" id="KW-0732">Signal</keyword>
<proteinExistence type="predicted"/>
<feature type="chain" id="PRO_5017629325" description="Twin-arginine translocation signal domain-containing protein" evidence="1">
    <location>
        <begin position="27"/>
        <end position="239"/>
    </location>
</feature>
<organism evidence="2 3">
    <name type="scientific">Gemmatimonas aurantiaca</name>
    <dbReference type="NCBI Taxonomy" id="173480"/>
    <lineage>
        <taxon>Bacteria</taxon>
        <taxon>Pseudomonadati</taxon>
        <taxon>Gemmatimonadota</taxon>
        <taxon>Gemmatimonadia</taxon>
        <taxon>Gemmatimonadales</taxon>
        <taxon>Gemmatimonadaceae</taxon>
        <taxon>Gemmatimonas</taxon>
    </lineage>
</organism>
<dbReference type="EMBL" id="DPIY01000001">
    <property type="protein sequence ID" value="HCT55859.1"/>
    <property type="molecule type" value="Genomic_DNA"/>
</dbReference>
<evidence type="ECO:0000313" key="2">
    <source>
        <dbReference type="EMBL" id="HCT55859.1"/>
    </source>
</evidence>
<comment type="caution">
    <text evidence="2">The sequence shown here is derived from an EMBL/GenBank/DDBJ whole genome shotgun (WGS) entry which is preliminary data.</text>
</comment>
<dbReference type="AlphaFoldDB" id="A0A3D4V412"/>
<dbReference type="Proteomes" id="UP000264071">
    <property type="component" value="Unassembled WGS sequence"/>
</dbReference>
<sequence>MSSARRAFLKQAGISAAALAALPSLAKAEAGAINSPRAALLSLSEELAEFEQPPQEAWDTTWTKRVTAKHKAMFDVPEIAGGAGVFRAAIWGAQYIDALKVTAADLSPVIVIRHSGIPLAMNQDFWANYNVGKQYKLKGDDGKTMKYNPVLPTPGAPAPTGTFATYMLDNQIAKGAVVLGCNLAFRSIVSTVQKQDKLTPAEAREKAKSMLVPGLIMQPSGIFANVLAQEVGCAFVYAV</sequence>
<name>A0A3D4V412_9BACT</name>
<evidence type="ECO:0000313" key="3">
    <source>
        <dbReference type="Proteomes" id="UP000264071"/>
    </source>
</evidence>
<dbReference type="PROSITE" id="PS51318">
    <property type="entry name" value="TAT"/>
    <property type="match status" value="1"/>
</dbReference>
<reference evidence="2 3" key="1">
    <citation type="journal article" date="2018" name="Nat. Biotechnol.">
        <title>A standardized bacterial taxonomy based on genome phylogeny substantially revises the tree of life.</title>
        <authorList>
            <person name="Parks D.H."/>
            <person name="Chuvochina M."/>
            <person name="Waite D.W."/>
            <person name="Rinke C."/>
            <person name="Skarshewski A."/>
            <person name="Chaumeil P.A."/>
            <person name="Hugenholtz P."/>
        </authorList>
    </citation>
    <scope>NUCLEOTIDE SEQUENCE [LARGE SCALE GENOMIC DNA]</scope>
    <source>
        <strain evidence="2">UBA8844</strain>
    </source>
</reference>
<accession>A0A3D4V412</accession>
<dbReference type="InterPro" id="IPR006311">
    <property type="entry name" value="TAT_signal"/>
</dbReference>
<evidence type="ECO:0008006" key="4">
    <source>
        <dbReference type="Google" id="ProtNLM"/>
    </source>
</evidence>
<gene>
    <name evidence="2" type="ORF">DGD08_01460</name>
</gene>
<evidence type="ECO:0000256" key="1">
    <source>
        <dbReference type="SAM" id="SignalP"/>
    </source>
</evidence>
<feature type="signal peptide" evidence="1">
    <location>
        <begin position="1"/>
        <end position="26"/>
    </location>
</feature>